<organism evidence="6 7">
    <name type="scientific">Linnemannia schmuckeri</name>
    <dbReference type="NCBI Taxonomy" id="64567"/>
    <lineage>
        <taxon>Eukaryota</taxon>
        <taxon>Fungi</taxon>
        <taxon>Fungi incertae sedis</taxon>
        <taxon>Mucoromycota</taxon>
        <taxon>Mortierellomycotina</taxon>
        <taxon>Mortierellomycetes</taxon>
        <taxon>Mortierellales</taxon>
        <taxon>Mortierellaceae</taxon>
        <taxon>Linnemannia</taxon>
    </lineage>
</organism>
<dbReference type="EMBL" id="JAAAUQ010001729">
    <property type="protein sequence ID" value="KAF9134940.1"/>
    <property type="molecule type" value="Genomic_DNA"/>
</dbReference>
<dbReference type="OrthoDB" id="2393824at2759"/>
<evidence type="ECO:0000313" key="6">
    <source>
        <dbReference type="EMBL" id="KAF9134940.1"/>
    </source>
</evidence>
<dbReference type="GO" id="GO:0005576">
    <property type="term" value="C:extracellular region"/>
    <property type="evidence" value="ECO:0007669"/>
    <property type="project" value="UniProtKB-SubCell"/>
</dbReference>
<accession>A0A9P5V4E9</accession>
<feature type="region of interest" description="Disordered" evidence="4">
    <location>
        <begin position="835"/>
        <end position="860"/>
    </location>
</feature>
<evidence type="ECO:0000313" key="7">
    <source>
        <dbReference type="Proteomes" id="UP000748756"/>
    </source>
</evidence>
<gene>
    <name evidence="6" type="ORF">BG015_003338</name>
</gene>
<dbReference type="Pfam" id="PF20147">
    <property type="entry name" value="Crinkler"/>
    <property type="match status" value="1"/>
</dbReference>
<dbReference type="GO" id="GO:0043657">
    <property type="term" value="C:host cell"/>
    <property type="evidence" value="ECO:0007669"/>
    <property type="project" value="UniProtKB-SubCell"/>
</dbReference>
<feature type="region of interest" description="Disordered" evidence="4">
    <location>
        <begin position="112"/>
        <end position="137"/>
    </location>
</feature>
<dbReference type="AlphaFoldDB" id="A0A9P5V4E9"/>
<dbReference type="Proteomes" id="UP000748756">
    <property type="component" value="Unassembled WGS sequence"/>
</dbReference>
<keyword evidence="3" id="KW-0964">Secreted</keyword>
<evidence type="ECO:0000259" key="5">
    <source>
        <dbReference type="Pfam" id="PF20147"/>
    </source>
</evidence>
<evidence type="ECO:0000256" key="2">
    <source>
        <dbReference type="ARBA" id="ARBA00004613"/>
    </source>
</evidence>
<evidence type="ECO:0000256" key="1">
    <source>
        <dbReference type="ARBA" id="ARBA00004340"/>
    </source>
</evidence>
<comment type="caution">
    <text evidence="6">The sequence shown here is derived from an EMBL/GenBank/DDBJ whole genome shotgun (WGS) entry which is preliminary data.</text>
</comment>
<protein>
    <recommendedName>
        <fullName evidence="5">Crinkler effector protein N-terminal domain-containing protein</fullName>
    </recommendedName>
</protein>
<sequence>MDNNPLTLFCLVDGDSTPFSVDIDASKTVDHLKKLIKAEKTNNFSHVDADQLTLWRVCIPLIPKKDRRDISLSEVPLKEELDETDDLSDVFPDKLPKKTIYIIVQRPPQAHAPASSRALTPLPGSLSDSSRPSSPISGDLRADIKKIAERFFATGSSASDFLDAYVRGEKVLPMTTSGIKGLPRVLRRGVVDTQDSGPSLLFLDLPDPPLRAGDPWLRENSHHGRDALSSVGIYFNAAKSDFGSDDFSRLADIIDSSTLEDSANVNTRFAKCATLLLFLSRLMILSYCLKIPSCRQTFSSARRALLQVCPHMFKDVFMHLFIKLCDLMKGRELLESILASIVREEFESLRDTLAGHDYPNFSSDSKLRLVIDEAQILSDKNPTLFASPSIQGDPRPMLSPILHGFRTVGLQDELKIIYCGTGLSMKILHWAMSSGDGVKEYGSSTFPYIEFPGWTGPDSVQSHINRIKEQLPDDESRRMIDALIPSAAVNVLHKRLTVRFRPIVTAIEGIIKTGEPKKLEAVINFTETMLTSWKERERPGNLCGELNCLERKIADHPELFKSFSSIRDTLGLFLFRHNLLDETEIVLENEAHLIEAAFGRIKLFGGAARTVLDEPFVLKATKAYFQERDPLLLAAAERAMLHSNNASVHGNMWKTVMPSVFIETFKNHPLSSWPLLTNSALPDSLIGDVTIVGYTDQESKLSISHRNITTYDFMKAHVENGSKREDQDIPPFYFPAPHISGPDIVFYIKINGNIYPVFVQPPRLQDYCPTGMYVSMVITYPAEVVKFQVFRPDPEPELEGLERVSINIDDNNFPIIFPERHVKFLDRFKQHKRSATEEQIANPSKRSKIVMARSTTDPLS</sequence>
<name>A0A9P5V4E9_9FUNG</name>
<dbReference type="InterPro" id="IPR045379">
    <property type="entry name" value="Crinkler_N"/>
</dbReference>
<keyword evidence="7" id="KW-1185">Reference proteome</keyword>
<evidence type="ECO:0000256" key="3">
    <source>
        <dbReference type="ARBA" id="ARBA00022525"/>
    </source>
</evidence>
<reference evidence="6" key="1">
    <citation type="journal article" date="2020" name="Fungal Divers.">
        <title>Resolving the Mortierellaceae phylogeny through synthesis of multi-gene phylogenetics and phylogenomics.</title>
        <authorList>
            <person name="Vandepol N."/>
            <person name="Liber J."/>
            <person name="Desiro A."/>
            <person name="Na H."/>
            <person name="Kennedy M."/>
            <person name="Barry K."/>
            <person name="Grigoriev I.V."/>
            <person name="Miller A.N."/>
            <person name="O'Donnell K."/>
            <person name="Stajich J.E."/>
            <person name="Bonito G."/>
        </authorList>
    </citation>
    <scope>NUCLEOTIDE SEQUENCE</scope>
    <source>
        <strain evidence="6">NRRL 6426</strain>
    </source>
</reference>
<proteinExistence type="predicted"/>
<feature type="domain" description="Crinkler effector protein N-terminal" evidence="5">
    <location>
        <begin position="6"/>
        <end position="105"/>
    </location>
</feature>
<feature type="compositionally biased region" description="Low complexity" evidence="4">
    <location>
        <begin position="121"/>
        <end position="137"/>
    </location>
</feature>
<evidence type="ECO:0000256" key="4">
    <source>
        <dbReference type="SAM" id="MobiDB-lite"/>
    </source>
</evidence>
<comment type="subcellular location">
    <subcellularLocation>
        <location evidence="1">Host cell</location>
    </subcellularLocation>
    <subcellularLocation>
        <location evidence="2">Secreted</location>
    </subcellularLocation>
</comment>